<dbReference type="InterPro" id="IPR001781">
    <property type="entry name" value="Znf_LIM"/>
</dbReference>
<dbReference type="Pfam" id="PF00412">
    <property type="entry name" value="LIM"/>
    <property type="match status" value="1"/>
</dbReference>
<keyword evidence="2 4" id="KW-0862">Zinc</keyword>
<dbReference type="GO" id="GO:0046872">
    <property type="term" value="F:metal ion binding"/>
    <property type="evidence" value="ECO:0007669"/>
    <property type="project" value="UniProtKB-KW"/>
</dbReference>
<accession>A0A5K3F7J4</accession>
<dbReference type="SMART" id="SM00132">
    <property type="entry name" value="LIM"/>
    <property type="match status" value="1"/>
</dbReference>
<keyword evidence="3 4" id="KW-0440">LIM domain</keyword>
<evidence type="ECO:0000256" key="1">
    <source>
        <dbReference type="ARBA" id="ARBA00022723"/>
    </source>
</evidence>
<name>A0A5K3F7J4_MESCO</name>
<keyword evidence="1 4" id="KW-0479">Metal-binding</keyword>
<proteinExistence type="predicted"/>
<feature type="domain" description="LIM zinc-binding" evidence="5">
    <location>
        <begin position="46"/>
        <end position="103"/>
    </location>
</feature>
<evidence type="ECO:0000259" key="5">
    <source>
        <dbReference type="PROSITE" id="PS50023"/>
    </source>
</evidence>
<sequence>MMLSPVLGITRLRDFRPKSGGASDPSVVILRPAWASNPNPPNLAQTICKRCGLDMNTDDILELLTDAFHISCFRCTVCDCQLSGVEATFWLNSWRCMTHAGTP</sequence>
<dbReference type="PROSITE" id="PS00478">
    <property type="entry name" value="LIM_DOMAIN_1"/>
    <property type="match status" value="1"/>
</dbReference>
<dbReference type="PROSITE" id="PS50023">
    <property type="entry name" value="LIM_DOMAIN_2"/>
    <property type="match status" value="1"/>
</dbReference>
<organism evidence="6">
    <name type="scientific">Mesocestoides corti</name>
    <name type="common">Flatworm</name>
    <dbReference type="NCBI Taxonomy" id="53468"/>
    <lineage>
        <taxon>Eukaryota</taxon>
        <taxon>Metazoa</taxon>
        <taxon>Spiralia</taxon>
        <taxon>Lophotrochozoa</taxon>
        <taxon>Platyhelminthes</taxon>
        <taxon>Cestoda</taxon>
        <taxon>Eucestoda</taxon>
        <taxon>Cyclophyllidea</taxon>
        <taxon>Mesocestoididae</taxon>
        <taxon>Mesocestoides</taxon>
    </lineage>
</organism>
<protein>
    <submittedName>
        <fullName evidence="6">LIM zinc-binding domain-containing protein</fullName>
    </submittedName>
</protein>
<evidence type="ECO:0000313" key="6">
    <source>
        <dbReference type="WBParaSite" id="MCU_006119-RG"/>
    </source>
</evidence>
<dbReference type="AlphaFoldDB" id="A0A5K3F7J4"/>
<dbReference type="Gene3D" id="2.10.110.10">
    <property type="entry name" value="Cysteine Rich Protein"/>
    <property type="match status" value="1"/>
</dbReference>
<evidence type="ECO:0000256" key="3">
    <source>
        <dbReference type="ARBA" id="ARBA00023038"/>
    </source>
</evidence>
<dbReference type="WBParaSite" id="MCU_006119-RG">
    <property type="protein sequence ID" value="MCU_006119-RG"/>
    <property type="gene ID" value="MCU_006119"/>
</dbReference>
<evidence type="ECO:0000256" key="4">
    <source>
        <dbReference type="PROSITE-ProRule" id="PRU00125"/>
    </source>
</evidence>
<evidence type="ECO:0000256" key="2">
    <source>
        <dbReference type="ARBA" id="ARBA00022833"/>
    </source>
</evidence>
<reference evidence="6" key="1">
    <citation type="submission" date="2019-11" db="UniProtKB">
        <authorList>
            <consortium name="WormBaseParasite"/>
        </authorList>
    </citation>
    <scope>IDENTIFICATION</scope>
</reference>